<dbReference type="InterPro" id="IPR008915">
    <property type="entry name" value="Peptidase_M50"/>
</dbReference>
<accession>A0A380NHE9</accession>
<comment type="subcellular location">
    <subcellularLocation>
        <location evidence="2">Membrane</location>
        <topology evidence="2">Multi-pass membrane protein</topology>
    </subcellularLocation>
</comment>
<evidence type="ECO:0000256" key="6">
    <source>
        <dbReference type="ARBA" id="ARBA00022801"/>
    </source>
</evidence>
<feature type="transmembrane region" description="Helical" evidence="11">
    <location>
        <begin position="6"/>
        <end position="25"/>
    </location>
</feature>
<protein>
    <recommendedName>
        <fullName evidence="11">Zinc metalloprotease</fullName>
        <ecNumber evidence="11">3.4.24.-</ecNumber>
    </recommendedName>
</protein>
<dbReference type="InterPro" id="IPR004387">
    <property type="entry name" value="Pept_M50_Zn"/>
</dbReference>
<dbReference type="CDD" id="cd23081">
    <property type="entry name" value="cpPDZ_EcRseP-like"/>
    <property type="match status" value="1"/>
</dbReference>
<evidence type="ECO:0000256" key="5">
    <source>
        <dbReference type="ARBA" id="ARBA00022692"/>
    </source>
</evidence>
<dbReference type="GO" id="GO:0006508">
    <property type="term" value="P:proteolysis"/>
    <property type="evidence" value="ECO:0007669"/>
    <property type="project" value="UniProtKB-KW"/>
</dbReference>
<keyword evidence="6 11" id="KW-0378">Hydrolase</keyword>
<dbReference type="GO" id="GO:0046872">
    <property type="term" value="F:metal ion binding"/>
    <property type="evidence" value="ECO:0007669"/>
    <property type="project" value="UniProtKB-KW"/>
</dbReference>
<feature type="domain" description="PDZ" evidence="12">
    <location>
        <begin position="114"/>
        <end position="181"/>
    </location>
</feature>
<dbReference type="RefSeq" id="WP_115309746.1">
    <property type="nucleotide sequence ID" value="NZ_UHIO01000001.1"/>
</dbReference>
<proteinExistence type="inferred from homology"/>
<organism evidence="13 14">
    <name type="scientific">Veillonella criceti</name>
    <dbReference type="NCBI Taxonomy" id="103891"/>
    <lineage>
        <taxon>Bacteria</taxon>
        <taxon>Bacillati</taxon>
        <taxon>Bacillota</taxon>
        <taxon>Negativicutes</taxon>
        <taxon>Veillonellales</taxon>
        <taxon>Veillonellaceae</taxon>
        <taxon>Veillonella</taxon>
    </lineage>
</organism>
<evidence type="ECO:0000256" key="3">
    <source>
        <dbReference type="ARBA" id="ARBA00007931"/>
    </source>
</evidence>
<dbReference type="InterPro" id="IPR001478">
    <property type="entry name" value="PDZ"/>
</dbReference>
<evidence type="ECO:0000256" key="9">
    <source>
        <dbReference type="ARBA" id="ARBA00023049"/>
    </source>
</evidence>
<dbReference type="OrthoDB" id="9782003at2"/>
<dbReference type="EMBL" id="UHIO01000001">
    <property type="protein sequence ID" value="SUP41172.1"/>
    <property type="molecule type" value="Genomic_DNA"/>
</dbReference>
<dbReference type="Pfam" id="PF02163">
    <property type="entry name" value="Peptidase_M50"/>
    <property type="match status" value="1"/>
</dbReference>
<dbReference type="SMART" id="SM00228">
    <property type="entry name" value="PDZ"/>
    <property type="match status" value="1"/>
</dbReference>
<evidence type="ECO:0000313" key="13">
    <source>
        <dbReference type="EMBL" id="SUP41172.1"/>
    </source>
</evidence>
<dbReference type="NCBIfam" id="TIGR00054">
    <property type="entry name" value="RIP metalloprotease RseP"/>
    <property type="match status" value="1"/>
</dbReference>
<reference evidence="13 14" key="1">
    <citation type="submission" date="2018-06" db="EMBL/GenBank/DDBJ databases">
        <authorList>
            <consortium name="Pathogen Informatics"/>
            <person name="Doyle S."/>
        </authorList>
    </citation>
    <scope>NUCLEOTIDE SEQUENCE [LARGE SCALE GENOMIC DNA]</scope>
    <source>
        <strain evidence="13 14">NCTC12020</strain>
    </source>
</reference>
<evidence type="ECO:0000256" key="2">
    <source>
        <dbReference type="ARBA" id="ARBA00004141"/>
    </source>
</evidence>
<evidence type="ECO:0000256" key="11">
    <source>
        <dbReference type="RuleBase" id="RU362031"/>
    </source>
</evidence>
<gene>
    <name evidence="13" type="primary">rasP</name>
    <name evidence="13" type="ORF">NCTC12020_00502</name>
</gene>
<keyword evidence="11" id="KW-0479">Metal-binding</keyword>
<keyword evidence="5 11" id="KW-0812">Transmembrane</keyword>
<dbReference type="CDD" id="cd06163">
    <property type="entry name" value="S2P-M50_PDZ_RseP-like"/>
    <property type="match status" value="1"/>
</dbReference>
<feature type="transmembrane region" description="Helical" evidence="11">
    <location>
        <begin position="276"/>
        <end position="301"/>
    </location>
</feature>
<keyword evidence="8 11" id="KW-1133">Transmembrane helix</keyword>
<dbReference type="InterPro" id="IPR036034">
    <property type="entry name" value="PDZ_sf"/>
</dbReference>
<feature type="transmembrane region" description="Helical" evidence="11">
    <location>
        <begin position="313"/>
        <end position="332"/>
    </location>
</feature>
<keyword evidence="4 13" id="KW-0645">Protease</keyword>
<keyword evidence="14" id="KW-1185">Reference proteome</keyword>
<evidence type="ECO:0000256" key="10">
    <source>
        <dbReference type="ARBA" id="ARBA00023136"/>
    </source>
</evidence>
<evidence type="ECO:0000256" key="7">
    <source>
        <dbReference type="ARBA" id="ARBA00022833"/>
    </source>
</evidence>
<dbReference type="GO" id="GO:0004222">
    <property type="term" value="F:metalloendopeptidase activity"/>
    <property type="evidence" value="ECO:0007669"/>
    <property type="project" value="InterPro"/>
</dbReference>
<dbReference type="PANTHER" id="PTHR42837">
    <property type="entry name" value="REGULATOR OF SIGMA-E PROTEASE RSEP"/>
    <property type="match status" value="1"/>
</dbReference>
<dbReference type="EC" id="3.4.24.-" evidence="11"/>
<dbReference type="InterPro" id="IPR041489">
    <property type="entry name" value="PDZ_6"/>
</dbReference>
<comment type="similarity">
    <text evidence="3 11">Belongs to the peptidase M50B family.</text>
</comment>
<dbReference type="SUPFAM" id="SSF50156">
    <property type="entry name" value="PDZ domain-like"/>
    <property type="match status" value="1"/>
</dbReference>
<keyword evidence="10 11" id="KW-0472">Membrane</keyword>
<name>A0A380NHE9_9FIRM</name>
<evidence type="ECO:0000259" key="12">
    <source>
        <dbReference type="SMART" id="SM00228"/>
    </source>
</evidence>
<dbReference type="PANTHER" id="PTHR42837:SF2">
    <property type="entry name" value="MEMBRANE METALLOPROTEASE ARASP2, CHLOROPLASTIC-RELATED"/>
    <property type="match status" value="1"/>
</dbReference>
<sequence length="340" mass="36875">MLLTIVATIFVFGIIVFIHEFGHFITAKASGMRVDEFAIGFGPALVKIQKGETLYSIRAIPLGGYNKIAGMDPEEPLDDRSFLNKPVWKRFIVISAGAIFNFLLAIVIFFIVYASYGVQTPSKEPVVGNMMSNSPAAMAHMQVNDRIMSINGKPVTEWLDISKQLQGTANTVVPIVISRDGQQQELSVIPTQTGNEGRAVIGINPVSIVQEYSISESAIRAVQTTGVVLVSMVDGLWSMITGTTSAELAGPIGVAQMAGQMAENGFMYLLQFTALLSLNLGVINLLPIPALDGGHLIVLLIEGITRRRLPVKALQYIQMTGVIILLLLFVYATTHDISRL</sequence>
<evidence type="ECO:0000256" key="4">
    <source>
        <dbReference type="ARBA" id="ARBA00022670"/>
    </source>
</evidence>
<dbReference type="Proteomes" id="UP000255367">
    <property type="component" value="Unassembled WGS sequence"/>
</dbReference>
<evidence type="ECO:0000256" key="1">
    <source>
        <dbReference type="ARBA" id="ARBA00001947"/>
    </source>
</evidence>
<feature type="transmembrane region" description="Helical" evidence="11">
    <location>
        <begin position="91"/>
        <end position="116"/>
    </location>
</feature>
<keyword evidence="7 11" id="KW-0862">Zinc</keyword>
<keyword evidence="9 11" id="KW-0482">Metalloprotease</keyword>
<evidence type="ECO:0000313" key="14">
    <source>
        <dbReference type="Proteomes" id="UP000255367"/>
    </source>
</evidence>
<dbReference type="Gene3D" id="2.30.42.10">
    <property type="match status" value="1"/>
</dbReference>
<evidence type="ECO:0000256" key="8">
    <source>
        <dbReference type="ARBA" id="ARBA00022989"/>
    </source>
</evidence>
<comment type="cofactor">
    <cofactor evidence="1 11">
        <name>Zn(2+)</name>
        <dbReference type="ChEBI" id="CHEBI:29105"/>
    </cofactor>
</comment>
<dbReference type="AlphaFoldDB" id="A0A380NHE9"/>
<dbReference type="GO" id="GO:0016020">
    <property type="term" value="C:membrane"/>
    <property type="evidence" value="ECO:0007669"/>
    <property type="project" value="UniProtKB-SubCell"/>
</dbReference>
<dbReference type="Pfam" id="PF17820">
    <property type="entry name" value="PDZ_6"/>
    <property type="match status" value="1"/>
</dbReference>